<keyword evidence="12" id="KW-1185">Reference proteome</keyword>
<proteinExistence type="inferred from homology"/>
<dbReference type="PANTHER" id="PTHR10728">
    <property type="entry name" value="CYTOSOLIC PHOSPHOLIPASE A2"/>
    <property type="match status" value="1"/>
</dbReference>
<sequence>MFNLPQGALNRVSSWTVSDILIARVYKSYNDKKNTTQSRMAPSLSLSLALVIVLLSGKSTALLPSYSPSLTVCPDTSLTRTFTATSQELNQLESDFIAARESSVIHQSWQSWLKDGSAIGYNTTAFSNFARVGLAFSGGGYRASQFGAGVISAIDARNATAVAAGTGGLLQVATYLGGLSGGSWLTAGLYMNGFPMVQDMVLGSQPGWLMQEDLLEPEGSAAIINTLQYYSALDQSVDAKAAAGFNVTIGDGWARALSYHFLSGTNLSNFFDTSSHGAGQLWSQIANADFFNNHQAPFPLVVLDTNGTFDLTTESIPLDLPVYEVSPFEFASFDPHISAAAELSHIGTSLFEGVPVDNASCVTGFDQAGFVIGTSSNIFASLLSVDTTEIELLQSLLGEPIEALNPAEAVVSKWPNPFLGIASATFVDSSNAELQLIDGGSNGENIPLNPLLVKAREVDVIVAVDGSADTNDNWPNGLSLLFSAERLSTILGDSHQQLPELPSSTDDFVAQGLNLRPTFFGCNSTDTPLIIYLPNSPPLTGDAPFCNAPTTQIQFEVNETQTILDQTYFNTVGGFVSNANSPDPNWGRCLQCAAVDRSRFKVTPTIERSAFCATCFTQYCYNPLNITSSSELPNRKLTYAG</sequence>
<gene>
    <name evidence="11" type="ORF">GGU10DRAFT_359507</name>
</gene>
<protein>
    <recommendedName>
        <fullName evidence="2 9">Lysophospholipase</fullName>
        <ecNumber evidence="2 9">3.1.1.5</ecNumber>
    </recommendedName>
</protein>
<comment type="catalytic activity">
    <reaction evidence="9">
        <text>a 1-acyl-sn-glycero-3-phosphocholine + H2O = sn-glycerol 3-phosphocholine + a fatty acid + H(+)</text>
        <dbReference type="Rhea" id="RHEA:15177"/>
        <dbReference type="ChEBI" id="CHEBI:15377"/>
        <dbReference type="ChEBI" id="CHEBI:15378"/>
        <dbReference type="ChEBI" id="CHEBI:16870"/>
        <dbReference type="ChEBI" id="CHEBI:28868"/>
        <dbReference type="ChEBI" id="CHEBI:58168"/>
        <dbReference type="EC" id="3.1.1.5"/>
    </reaction>
</comment>
<keyword evidence="5 8" id="KW-0442">Lipid degradation</keyword>
<reference evidence="11" key="1">
    <citation type="submission" date="2022-08" db="EMBL/GenBank/DDBJ databases">
        <authorList>
            <consortium name="DOE Joint Genome Institute"/>
            <person name="Min B."/>
            <person name="Riley R."/>
            <person name="Sierra-Patev S."/>
            <person name="Naranjo-Ortiz M."/>
            <person name="Looney B."/>
            <person name="Konkel Z."/>
            <person name="Slot J.C."/>
            <person name="Sakamoto Y."/>
            <person name="Steenwyk J.L."/>
            <person name="Rokas A."/>
            <person name="Carro J."/>
            <person name="Camarero S."/>
            <person name="Ferreira P."/>
            <person name="Molpeceres G."/>
            <person name="Ruiz-Duenas F.J."/>
            <person name="Serrano A."/>
            <person name="Henrissat B."/>
            <person name="Drula E."/>
            <person name="Hughes K.W."/>
            <person name="Mata J.L."/>
            <person name="Ishikawa N.K."/>
            <person name="Vargas-Isla R."/>
            <person name="Ushijima S."/>
            <person name="Smith C.A."/>
            <person name="Ahrendt S."/>
            <person name="Andreopoulos W."/>
            <person name="He G."/>
            <person name="Labutti K."/>
            <person name="Lipzen A."/>
            <person name="Ng V."/>
            <person name="Sandor L."/>
            <person name="Barry K."/>
            <person name="Martinez A.T."/>
            <person name="Xiao Y."/>
            <person name="Gibbons J.G."/>
            <person name="Terashima K."/>
            <person name="Hibbett D.S."/>
            <person name="Grigoriev I.V."/>
        </authorList>
    </citation>
    <scope>NUCLEOTIDE SEQUENCE</scope>
    <source>
        <strain evidence="11">TFB10291</strain>
    </source>
</reference>
<keyword evidence="4 8" id="KW-0378">Hydrolase</keyword>
<evidence type="ECO:0000256" key="9">
    <source>
        <dbReference type="RuleBase" id="RU362103"/>
    </source>
</evidence>
<name>A0AA38KFC9_9AGAR</name>
<dbReference type="GO" id="GO:0005829">
    <property type="term" value="C:cytosol"/>
    <property type="evidence" value="ECO:0007669"/>
    <property type="project" value="TreeGrafter"/>
</dbReference>
<organism evidence="11 12">
    <name type="scientific">Lentinula aff. detonsa</name>
    <dbReference type="NCBI Taxonomy" id="2804958"/>
    <lineage>
        <taxon>Eukaryota</taxon>
        <taxon>Fungi</taxon>
        <taxon>Dikarya</taxon>
        <taxon>Basidiomycota</taxon>
        <taxon>Agaricomycotina</taxon>
        <taxon>Agaricomycetes</taxon>
        <taxon>Agaricomycetidae</taxon>
        <taxon>Agaricales</taxon>
        <taxon>Marasmiineae</taxon>
        <taxon>Omphalotaceae</taxon>
        <taxon>Lentinula</taxon>
    </lineage>
</organism>
<feature type="domain" description="PLA2c" evidence="10">
    <location>
        <begin position="72"/>
        <end position="626"/>
    </location>
</feature>
<dbReference type="SUPFAM" id="SSF52151">
    <property type="entry name" value="FabD/lysophospholipase-like"/>
    <property type="match status" value="1"/>
</dbReference>
<dbReference type="SMART" id="SM00022">
    <property type="entry name" value="PLAc"/>
    <property type="match status" value="1"/>
</dbReference>
<keyword evidence="7" id="KW-0325">Glycoprotein</keyword>
<dbReference type="AlphaFoldDB" id="A0AA38KFC9"/>
<dbReference type="InterPro" id="IPR002642">
    <property type="entry name" value="LysoPLipase_cat_dom"/>
</dbReference>
<dbReference type="EC" id="3.1.1.5" evidence="2 9"/>
<keyword evidence="3" id="KW-0732">Signal</keyword>
<evidence type="ECO:0000256" key="6">
    <source>
        <dbReference type="ARBA" id="ARBA00023098"/>
    </source>
</evidence>
<keyword evidence="6 8" id="KW-0443">Lipid metabolism</keyword>
<evidence type="ECO:0000256" key="7">
    <source>
        <dbReference type="ARBA" id="ARBA00023180"/>
    </source>
</evidence>
<evidence type="ECO:0000259" key="10">
    <source>
        <dbReference type="PROSITE" id="PS51210"/>
    </source>
</evidence>
<dbReference type="GO" id="GO:0004622">
    <property type="term" value="F:phosphatidylcholine lysophospholipase activity"/>
    <property type="evidence" value="ECO:0007669"/>
    <property type="project" value="UniProtKB-EC"/>
</dbReference>
<evidence type="ECO:0000313" key="11">
    <source>
        <dbReference type="EMBL" id="KAJ3783911.1"/>
    </source>
</evidence>
<dbReference type="GO" id="GO:0004623">
    <property type="term" value="F:phospholipase A2 activity"/>
    <property type="evidence" value="ECO:0007669"/>
    <property type="project" value="TreeGrafter"/>
</dbReference>
<dbReference type="Proteomes" id="UP001163798">
    <property type="component" value="Unassembled WGS sequence"/>
</dbReference>
<comment type="similarity">
    <text evidence="1 9">Belongs to the lysophospholipase family.</text>
</comment>
<comment type="caution">
    <text evidence="11">The sequence shown here is derived from an EMBL/GenBank/DDBJ whole genome shotgun (WGS) entry which is preliminary data.</text>
</comment>
<dbReference type="Pfam" id="PF01735">
    <property type="entry name" value="PLA2_B"/>
    <property type="match status" value="1"/>
</dbReference>
<dbReference type="GO" id="GO:0046475">
    <property type="term" value="P:glycerophospholipid catabolic process"/>
    <property type="evidence" value="ECO:0007669"/>
    <property type="project" value="TreeGrafter"/>
</dbReference>
<evidence type="ECO:0000256" key="4">
    <source>
        <dbReference type="ARBA" id="ARBA00022801"/>
    </source>
</evidence>
<evidence type="ECO:0000256" key="2">
    <source>
        <dbReference type="ARBA" id="ARBA00013274"/>
    </source>
</evidence>
<evidence type="ECO:0000256" key="3">
    <source>
        <dbReference type="ARBA" id="ARBA00022729"/>
    </source>
</evidence>
<evidence type="ECO:0000256" key="5">
    <source>
        <dbReference type="ARBA" id="ARBA00022963"/>
    </source>
</evidence>
<dbReference type="PROSITE" id="PS51210">
    <property type="entry name" value="PLA2C"/>
    <property type="match status" value="1"/>
</dbReference>
<dbReference type="InterPro" id="IPR016035">
    <property type="entry name" value="Acyl_Trfase/lysoPLipase"/>
</dbReference>
<dbReference type="Gene3D" id="3.40.1090.10">
    <property type="entry name" value="Cytosolic phospholipase A2 catalytic domain"/>
    <property type="match status" value="1"/>
</dbReference>
<evidence type="ECO:0000313" key="12">
    <source>
        <dbReference type="Proteomes" id="UP001163798"/>
    </source>
</evidence>
<evidence type="ECO:0000256" key="1">
    <source>
        <dbReference type="ARBA" id="ARBA00008780"/>
    </source>
</evidence>
<dbReference type="PANTHER" id="PTHR10728:SF33">
    <property type="entry name" value="LYSOPHOSPHOLIPASE 1-RELATED"/>
    <property type="match status" value="1"/>
</dbReference>
<accession>A0AA38KFC9</accession>
<dbReference type="EMBL" id="MU793398">
    <property type="protein sequence ID" value="KAJ3783911.1"/>
    <property type="molecule type" value="Genomic_DNA"/>
</dbReference>
<evidence type="ECO:0000256" key="8">
    <source>
        <dbReference type="PROSITE-ProRule" id="PRU00555"/>
    </source>
</evidence>